<dbReference type="NCBIfam" id="NF040535">
    <property type="entry name" value="LiaF_C_term"/>
    <property type="match status" value="1"/>
</dbReference>
<dbReference type="Proteomes" id="UP000028401">
    <property type="component" value="Unassembled WGS sequence"/>
</dbReference>
<keyword evidence="1" id="KW-1133">Transmembrane helix</keyword>
<dbReference type="PIRSF" id="PIRSF031509">
    <property type="entry name" value="Cell_wall_LiaF/YvqF"/>
    <property type="match status" value="1"/>
</dbReference>
<reference evidence="3 4" key="1">
    <citation type="submission" date="2014-06" db="EMBL/GenBank/DDBJ databases">
        <title>Draft genome sequence of the putrescine producing strain Lactococcus lactis subsp cremoris GE214.</title>
        <authorList>
            <person name="Ladero V."/>
            <person name="Linares D.M."/>
            <person name="del Rio B."/>
            <person name="Mayo B."/>
            <person name="Martin M.C."/>
            <person name="Fernandez M."/>
            <person name="Alvarez M.A."/>
        </authorList>
    </citation>
    <scope>NUCLEOTIDE SEQUENCE [LARGE SCALE GENOMIC DNA]</scope>
    <source>
        <strain evidence="3 4">GE214</strain>
    </source>
</reference>
<keyword evidence="1" id="KW-0472">Membrane</keyword>
<dbReference type="InterPro" id="IPR047793">
    <property type="entry name" value="LiaF_C"/>
</dbReference>
<evidence type="ECO:0000313" key="4">
    <source>
        <dbReference type="Proteomes" id="UP000028401"/>
    </source>
</evidence>
<proteinExistence type="predicted"/>
<feature type="domain" description="Cell wall-active antibiotics response LiaF-like C-terminal" evidence="2">
    <location>
        <begin position="118"/>
        <end position="206"/>
    </location>
</feature>
<keyword evidence="1" id="KW-0812">Transmembrane</keyword>
<gene>
    <name evidence="3" type="ORF">U725_00032</name>
</gene>
<evidence type="ECO:0000259" key="2">
    <source>
        <dbReference type="Pfam" id="PF09922"/>
    </source>
</evidence>
<dbReference type="InterPro" id="IPR024425">
    <property type="entry name" value="LiaF-like_C"/>
</dbReference>
<accession>A0A084AEI1</accession>
<name>A0A084AEI1_LACLC</name>
<dbReference type="PATRIC" id="fig|1415168.3.peg.37"/>
<dbReference type="InterPro" id="IPR016975">
    <property type="entry name" value="Cell_wall_LiaF"/>
</dbReference>
<dbReference type="AlphaFoldDB" id="A0A084AEI1"/>
<evidence type="ECO:0000256" key="1">
    <source>
        <dbReference type="SAM" id="Phobius"/>
    </source>
</evidence>
<evidence type="ECO:0000313" key="3">
    <source>
        <dbReference type="EMBL" id="KEY63710.1"/>
    </source>
</evidence>
<comment type="caution">
    <text evidence="3">The sequence shown here is derived from an EMBL/GenBank/DDBJ whole genome shotgun (WGS) entry which is preliminary data.</text>
</comment>
<dbReference type="RefSeq" id="WP_014735080.1">
    <property type="nucleotide sequence ID" value="NZ_AZSI01000002.1"/>
</dbReference>
<protein>
    <submittedName>
        <fullName evidence="3">TcsDorf1</fullName>
    </submittedName>
</protein>
<dbReference type="Pfam" id="PF09922">
    <property type="entry name" value="LiaF-like_C"/>
    <property type="match status" value="1"/>
</dbReference>
<sequence>MNKKLKAIFIIEIFIVLGLIFHVISTPRMWVVLALAILFTILATRSRARVLRIISFIFWAISVMILFTVGWFWLAIVFPAIVCIVFWKNNPRGGEGRSFSYEDISQDESESVMNENQNDIIDLDDVTFKPSGNSLSIKKMTGNTKIIVPDDVGVALDLTTNAGLVKIFNEAAQINAGNIHYFSDNLDQAEKRIKINIRVDSGNIEVIRG</sequence>
<feature type="transmembrane region" description="Helical" evidence="1">
    <location>
        <begin position="29"/>
        <end position="44"/>
    </location>
</feature>
<dbReference type="GO" id="GO:0016020">
    <property type="term" value="C:membrane"/>
    <property type="evidence" value="ECO:0007669"/>
    <property type="project" value="InterPro"/>
</dbReference>
<feature type="transmembrane region" description="Helical" evidence="1">
    <location>
        <begin position="7"/>
        <end position="23"/>
    </location>
</feature>
<organism evidence="3 4">
    <name type="scientific">Lactococcus cremoris subsp. cremoris GE214</name>
    <dbReference type="NCBI Taxonomy" id="1415168"/>
    <lineage>
        <taxon>Bacteria</taxon>
        <taxon>Bacillati</taxon>
        <taxon>Bacillota</taxon>
        <taxon>Bacilli</taxon>
        <taxon>Lactobacillales</taxon>
        <taxon>Streptococcaceae</taxon>
        <taxon>Lactococcus</taxon>
        <taxon>Lactococcus cremoris subsp. cremoris</taxon>
    </lineage>
</organism>
<dbReference type="EMBL" id="AZSI01000002">
    <property type="protein sequence ID" value="KEY63710.1"/>
    <property type="molecule type" value="Genomic_DNA"/>
</dbReference>
<feature type="transmembrane region" description="Helical" evidence="1">
    <location>
        <begin position="56"/>
        <end position="87"/>
    </location>
</feature>